<sequence>MLLCPFDSQGRKRKSCLKWKLSSKPQVKKQKFRTLLFRGEQVCTSQQAQTSPRIDVKPKKKSFLRGACVVRSVGTNVGVVGHGYRGTVPTNEGLYQHGVGCPPYNTRLSVCSTVKLITAVMFVHAELVYRARCVYTKLIC</sequence>
<proteinExistence type="predicted"/>
<organism evidence="1 2">
    <name type="scientific">Channa striata</name>
    <name type="common">Snakehead murrel</name>
    <name type="synonym">Ophicephalus striatus</name>
    <dbReference type="NCBI Taxonomy" id="64152"/>
    <lineage>
        <taxon>Eukaryota</taxon>
        <taxon>Metazoa</taxon>
        <taxon>Chordata</taxon>
        <taxon>Craniata</taxon>
        <taxon>Vertebrata</taxon>
        <taxon>Euteleostomi</taxon>
        <taxon>Actinopterygii</taxon>
        <taxon>Neopterygii</taxon>
        <taxon>Teleostei</taxon>
        <taxon>Neoteleostei</taxon>
        <taxon>Acanthomorphata</taxon>
        <taxon>Anabantaria</taxon>
        <taxon>Anabantiformes</taxon>
        <taxon>Channoidei</taxon>
        <taxon>Channidae</taxon>
        <taxon>Channa</taxon>
    </lineage>
</organism>
<name>A0AA88NTM1_CHASR</name>
<comment type="caution">
    <text evidence="1">The sequence shown here is derived from an EMBL/GenBank/DDBJ whole genome shotgun (WGS) entry which is preliminary data.</text>
</comment>
<dbReference type="AlphaFoldDB" id="A0AA88NTM1"/>
<dbReference type="Proteomes" id="UP001187415">
    <property type="component" value="Unassembled WGS sequence"/>
</dbReference>
<dbReference type="EMBL" id="JAUPFM010000001">
    <property type="protein sequence ID" value="KAK2863381.1"/>
    <property type="molecule type" value="Genomic_DNA"/>
</dbReference>
<accession>A0AA88NTM1</accession>
<gene>
    <name evidence="1" type="ORF">Q5P01_002914</name>
</gene>
<reference evidence="1" key="1">
    <citation type="submission" date="2023-07" db="EMBL/GenBank/DDBJ databases">
        <title>Chromosome-level Genome Assembly of Striped Snakehead (Channa striata).</title>
        <authorList>
            <person name="Liu H."/>
        </authorList>
    </citation>
    <scope>NUCLEOTIDE SEQUENCE</scope>
    <source>
        <strain evidence="1">Gz</strain>
        <tissue evidence="1">Muscle</tissue>
    </source>
</reference>
<protein>
    <submittedName>
        <fullName evidence="1">Uncharacterized protein</fullName>
    </submittedName>
</protein>
<keyword evidence="2" id="KW-1185">Reference proteome</keyword>
<evidence type="ECO:0000313" key="1">
    <source>
        <dbReference type="EMBL" id="KAK2863381.1"/>
    </source>
</evidence>
<evidence type="ECO:0000313" key="2">
    <source>
        <dbReference type="Proteomes" id="UP001187415"/>
    </source>
</evidence>